<accession>A0A640TT44</accession>
<dbReference type="AlphaFoldDB" id="A0A640TT44"/>
<feature type="transmembrane region" description="Helical" evidence="1">
    <location>
        <begin position="6"/>
        <end position="25"/>
    </location>
</feature>
<gene>
    <name evidence="2" type="ORF">Sliba_63850</name>
</gene>
<keyword evidence="1" id="KW-0472">Membrane</keyword>
<reference evidence="2 3" key="1">
    <citation type="submission" date="2019-12" db="EMBL/GenBank/DDBJ databases">
        <title>Whole genome shotgun sequence of Streptomyces libani subsp. libani NBRC 13452.</title>
        <authorList>
            <person name="Ichikawa N."/>
            <person name="Kimura A."/>
            <person name="Kitahashi Y."/>
            <person name="Komaki H."/>
            <person name="Tamura T."/>
        </authorList>
    </citation>
    <scope>NUCLEOTIDE SEQUENCE [LARGE SCALE GENOMIC DNA]</scope>
    <source>
        <strain evidence="2 3">NBRC 13452</strain>
    </source>
</reference>
<evidence type="ECO:0000313" key="3">
    <source>
        <dbReference type="Proteomes" id="UP000429552"/>
    </source>
</evidence>
<dbReference type="Proteomes" id="UP000429552">
    <property type="component" value="Unassembled WGS sequence"/>
</dbReference>
<keyword evidence="1" id="KW-0812">Transmembrane</keyword>
<sequence length="79" mass="8603">MGAPFGVLYGAAVFVWVNVLVVNVGEDGCFDASRHMDFVHEVGEVRFYGSFGYSQFPSYLSVGGGVSDEEEDLPFAWGK</sequence>
<evidence type="ECO:0000256" key="1">
    <source>
        <dbReference type="SAM" id="Phobius"/>
    </source>
</evidence>
<proteinExistence type="predicted"/>
<protein>
    <submittedName>
        <fullName evidence="2">Uncharacterized protein</fullName>
    </submittedName>
</protein>
<comment type="caution">
    <text evidence="2">The sequence shown here is derived from an EMBL/GenBank/DDBJ whole genome shotgun (WGS) entry which is preliminary data.</text>
</comment>
<organism evidence="2 3">
    <name type="scientific">Streptomyces nigrescens</name>
    <dbReference type="NCBI Taxonomy" id="1920"/>
    <lineage>
        <taxon>Bacteria</taxon>
        <taxon>Bacillati</taxon>
        <taxon>Actinomycetota</taxon>
        <taxon>Actinomycetes</taxon>
        <taxon>Kitasatosporales</taxon>
        <taxon>Streptomycetaceae</taxon>
        <taxon>Streptomyces</taxon>
    </lineage>
</organism>
<keyword evidence="1" id="KW-1133">Transmembrane helix</keyword>
<evidence type="ECO:0000313" key="2">
    <source>
        <dbReference type="EMBL" id="GFE25932.1"/>
    </source>
</evidence>
<name>A0A640TT44_STRNI</name>
<dbReference type="EMBL" id="BLIP01000002">
    <property type="protein sequence ID" value="GFE25932.1"/>
    <property type="molecule type" value="Genomic_DNA"/>
</dbReference>